<sequence length="340" mass="38152">MTAAPSDVLLVGSVPLSSAEEVFTTVAQTLPGRVRSIPDGETGDRGNYIGWQLSRFPKETIQYFLGGTEPPADHPGFTLDSIPPTEYDTVAFKSYETFLELRKKNIIPPGVRFQVSLPPPLNCIQGHTRNAFHTQLEPLYEKRLLDSLANIVDKIPADDLALQWDVCFEITALEFDRGNIKEPFFQPYFSPVKEGILDRLERISANIPANIPLGFHLCYGDLNHKHFIEPQDTGLLVDLANSIARRFQRPINWVHMPVPKNRDDEAYFEPLKNLDIGPNGQLYLGLVHPHDLEGTKRRIEVARSVVPRDFGVATECGMGRTPREDVDSIFQILKDVTAPA</sequence>
<accession>A0ABR3XSX6</accession>
<dbReference type="Gene3D" id="3.20.20.210">
    <property type="match status" value="1"/>
</dbReference>
<gene>
    <name evidence="1" type="ORF">Plec18167_004141</name>
</gene>
<reference evidence="1 2" key="1">
    <citation type="journal article" date="2024" name="IMA Fungus">
        <title>IMA Genome - F19 : A genome assembly and annotation guide to empower mycologists, including annotated draft genome sequences of Ceratocystis pirilliformis, Diaporthe australafricana, Fusarium ophioides, Paecilomyces lecythidis, and Sporothrix stenoceras.</title>
        <authorList>
            <person name="Aylward J."/>
            <person name="Wilson A.M."/>
            <person name="Visagie C.M."/>
            <person name="Spraker J."/>
            <person name="Barnes I."/>
            <person name="Buitendag C."/>
            <person name="Ceriani C."/>
            <person name="Del Mar Angel L."/>
            <person name="du Plessis D."/>
            <person name="Fuchs T."/>
            <person name="Gasser K."/>
            <person name="Kramer D."/>
            <person name="Li W."/>
            <person name="Munsamy K."/>
            <person name="Piso A."/>
            <person name="Price J.L."/>
            <person name="Sonnekus B."/>
            <person name="Thomas C."/>
            <person name="van der Nest A."/>
            <person name="van Dijk A."/>
            <person name="van Heerden A."/>
            <person name="van Vuuren N."/>
            <person name="Yilmaz N."/>
            <person name="Duong T.A."/>
            <person name="van der Merwe N.A."/>
            <person name="Wingfield M.J."/>
            <person name="Wingfield B.D."/>
        </authorList>
    </citation>
    <scope>NUCLEOTIDE SEQUENCE [LARGE SCALE GENOMIC DNA]</scope>
    <source>
        <strain evidence="1 2">CMW 18167</strain>
    </source>
</reference>
<organism evidence="1 2">
    <name type="scientific">Paecilomyces lecythidis</name>
    <dbReference type="NCBI Taxonomy" id="3004212"/>
    <lineage>
        <taxon>Eukaryota</taxon>
        <taxon>Fungi</taxon>
        <taxon>Dikarya</taxon>
        <taxon>Ascomycota</taxon>
        <taxon>Pezizomycotina</taxon>
        <taxon>Eurotiomycetes</taxon>
        <taxon>Eurotiomycetidae</taxon>
        <taxon>Eurotiales</taxon>
        <taxon>Thermoascaceae</taxon>
        <taxon>Paecilomyces</taxon>
    </lineage>
</organism>
<evidence type="ECO:0000313" key="1">
    <source>
        <dbReference type="EMBL" id="KAL1878846.1"/>
    </source>
</evidence>
<keyword evidence="2" id="KW-1185">Reference proteome</keyword>
<comment type="caution">
    <text evidence="1">The sequence shown here is derived from an EMBL/GenBank/DDBJ whole genome shotgun (WGS) entry which is preliminary data.</text>
</comment>
<evidence type="ECO:0000313" key="2">
    <source>
        <dbReference type="Proteomes" id="UP001583193"/>
    </source>
</evidence>
<name>A0ABR3XSX6_9EURO</name>
<dbReference type="SUPFAM" id="SSF51726">
    <property type="entry name" value="UROD/MetE-like"/>
    <property type="match status" value="1"/>
</dbReference>
<proteinExistence type="predicted"/>
<dbReference type="EMBL" id="JAVDPF010000011">
    <property type="protein sequence ID" value="KAL1878846.1"/>
    <property type="molecule type" value="Genomic_DNA"/>
</dbReference>
<dbReference type="Proteomes" id="UP001583193">
    <property type="component" value="Unassembled WGS sequence"/>
</dbReference>
<dbReference type="InterPro" id="IPR038071">
    <property type="entry name" value="UROD/MetE-like_sf"/>
</dbReference>
<protein>
    <submittedName>
        <fullName evidence="1">Uncharacterized protein</fullName>
    </submittedName>
</protein>